<evidence type="ECO:0000259" key="8">
    <source>
        <dbReference type="PROSITE" id="PS50850"/>
    </source>
</evidence>
<feature type="transmembrane region" description="Helical" evidence="7">
    <location>
        <begin position="238"/>
        <end position="256"/>
    </location>
</feature>
<feature type="non-terminal residue" evidence="9">
    <location>
        <position position="509"/>
    </location>
</feature>
<dbReference type="InterPro" id="IPR011701">
    <property type="entry name" value="MFS"/>
</dbReference>
<evidence type="ECO:0000256" key="5">
    <source>
        <dbReference type="ARBA" id="ARBA00022989"/>
    </source>
</evidence>
<sequence>MIGSSQGSVASGKLSIADNPEKSDGLLPKLPCLRWWGVRHTVVLLSFMGVFTSYNSRVSLSIGIVAMTGTEVYNASDTNIDLSDICPFPEQKYGHGHITKEDLIGEFDWGKKMQGLILGSFFYGYLASNIFFGWAADRFGPRLVLGTTVGLGSLLTILTPLCARSSEYLFIANRVLQGAAQGALYPGVVSMLASWATPQDREIFTSLIFAGGESGTLFALVLGGWLSESKVFGGWPSIFYLFGTLGLLWTILWFLLVHDGPDQDPKISQVELDYFQKHMGLEKKNEKKLPVPYLAMAKSPQIWVAICSSVGWHYGFYMLMAELPTYLKTTLHVDLMSVSVLLFLLSTFSRMWVSYYNFQNNKFLKFCNFRDFARLLPLCASGLAFAAMALVGCNATFSITVLCLAVGLGGAMYCSFPCSCIDLAPNFSGTIFGILNTVGAIVGILSPLITGAIIEGNPSLSAWRKAFFITSGILLTSGVITCSFLKAERQPWNEPKQDDAKERSTVSSI</sequence>
<dbReference type="InterPro" id="IPR036259">
    <property type="entry name" value="MFS_trans_sf"/>
</dbReference>
<evidence type="ECO:0000256" key="1">
    <source>
        <dbReference type="ARBA" id="ARBA00004141"/>
    </source>
</evidence>
<keyword evidence="3 7" id="KW-0812">Transmembrane</keyword>
<keyword evidence="10" id="KW-1185">Reference proteome</keyword>
<feature type="transmembrane region" description="Helical" evidence="7">
    <location>
        <begin position="372"/>
        <end position="392"/>
    </location>
</feature>
<feature type="transmembrane region" description="Helical" evidence="7">
    <location>
        <begin position="430"/>
        <end position="454"/>
    </location>
</feature>
<dbReference type="GO" id="GO:0016020">
    <property type="term" value="C:membrane"/>
    <property type="evidence" value="ECO:0007669"/>
    <property type="project" value="UniProtKB-SubCell"/>
</dbReference>
<feature type="transmembrane region" description="Helical" evidence="7">
    <location>
        <begin position="116"/>
        <end position="136"/>
    </location>
</feature>
<evidence type="ECO:0000256" key="4">
    <source>
        <dbReference type="ARBA" id="ARBA00022847"/>
    </source>
</evidence>
<dbReference type="GO" id="GO:0006820">
    <property type="term" value="P:monoatomic anion transport"/>
    <property type="evidence" value="ECO:0007669"/>
    <property type="project" value="TreeGrafter"/>
</dbReference>
<dbReference type="FunFam" id="1.20.1250.20:FF:000423">
    <property type="entry name" value="Putative inorganic phosphate cotransporter-like Protein"/>
    <property type="match status" value="1"/>
</dbReference>
<dbReference type="Pfam" id="PF07690">
    <property type="entry name" value="MFS_1"/>
    <property type="match status" value="1"/>
</dbReference>
<feature type="transmembrane region" description="Helical" evidence="7">
    <location>
        <begin position="302"/>
        <end position="321"/>
    </location>
</feature>
<comment type="subcellular location">
    <subcellularLocation>
        <location evidence="1">Membrane</location>
        <topology evidence="1">Multi-pass membrane protein</topology>
    </subcellularLocation>
</comment>
<reference evidence="9 10" key="1">
    <citation type="submission" date="2024-05" db="EMBL/GenBank/DDBJ databases">
        <authorList>
            <person name="Wallberg A."/>
        </authorList>
    </citation>
    <scope>NUCLEOTIDE SEQUENCE [LARGE SCALE GENOMIC DNA]</scope>
</reference>
<accession>A0AAV2QRH6</accession>
<dbReference type="InterPro" id="IPR020846">
    <property type="entry name" value="MFS_dom"/>
</dbReference>
<evidence type="ECO:0000313" key="10">
    <source>
        <dbReference type="Proteomes" id="UP001497623"/>
    </source>
</evidence>
<keyword evidence="4" id="KW-0769">Symport</keyword>
<keyword evidence="5 7" id="KW-1133">Transmembrane helix</keyword>
<dbReference type="Proteomes" id="UP001497623">
    <property type="component" value="Unassembled WGS sequence"/>
</dbReference>
<protein>
    <recommendedName>
        <fullName evidence="8">Major facilitator superfamily (MFS) profile domain-containing protein</fullName>
    </recommendedName>
</protein>
<dbReference type="GO" id="GO:0015293">
    <property type="term" value="F:symporter activity"/>
    <property type="evidence" value="ECO:0007669"/>
    <property type="project" value="UniProtKB-KW"/>
</dbReference>
<dbReference type="EMBL" id="CAXKWB010008928">
    <property type="protein sequence ID" value="CAL4093071.1"/>
    <property type="molecule type" value="Genomic_DNA"/>
</dbReference>
<keyword evidence="2" id="KW-0813">Transport</keyword>
<gene>
    <name evidence="9" type="ORF">MNOR_LOCUS14715</name>
</gene>
<dbReference type="PANTHER" id="PTHR11662:SF399">
    <property type="entry name" value="FI19708P1-RELATED"/>
    <property type="match status" value="1"/>
</dbReference>
<dbReference type="PANTHER" id="PTHR11662">
    <property type="entry name" value="SOLUTE CARRIER FAMILY 17"/>
    <property type="match status" value="1"/>
</dbReference>
<evidence type="ECO:0000256" key="2">
    <source>
        <dbReference type="ARBA" id="ARBA00022448"/>
    </source>
</evidence>
<proteinExistence type="predicted"/>
<feature type="transmembrane region" description="Helical" evidence="7">
    <location>
        <begin position="142"/>
        <end position="163"/>
    </location>
</feature>
<dbReference type="PROSITE" id="PS50850">
    <property type="entry name" value="MFS"/>
    <property type="match status" value="1"/>
</dbReference>
<feature type="domain" description="Major facilitator superfamily (MFS) profile" evidence="8">
    <location>
        <begin position="41"/>
        <end position="489"/>
    </location>
</feature>
<feature type="transmembrane region" description="Helical" evidence="7">
    <location>
        <begin position="333"/>
        <end position="352"/>
    </location>
</feature>
<comment type="caution">
    <text evidence="9">The sequence shown here is derived from an EMBL/GenBank/DDBJ whole genome shotgun (WGS) entry which is preliminary data.</text>
</comment>
<feature type="transmembrane region" description="Helical" evidence="7">
    <location>
        <begin position="399"/>
        <end position="424"/>
    </location>
</feature>
<evidence type="ECO:0000256" key="6">
    <source>
        <dbReference type="ARBA" id="ARBA00023136"/>
    </source>
</evidence>
<dbReference type="AlphaFoldDB" id="A0AAV2QRH6"/>
<name>A0AAV2QRH6_MEGNR</name>
<feature type="transmembrane region" description="Helical" evidence="7">
    <location>
        <begin position="175"/>
        <end position="197"/>
    </location>
</feature>
<dbReference type="Gene3D" id="1.20.1250.20">
    <property type="entry name" value="MFS general substrate transporter like domains"/>
    <property type="match status" value="2"/>
</dbReference>
<feature type="transmembrane region" description="Helical" evidence="7">
    <location>
        <begin position="466"/>
        <end position="487"/>
    </location>
</feature>
<dbReference type="SUPFAM" id="SSF103473">
    <property type="entry name" value="MFS general substrate transporter"/>
    <property type="match status" value="1"/>
</dbReference>
<dbReference type="InterPro" id="IPR050382">
    <property type="entry name" value="MFS_Na/Anion_cotransporter"/>
</dbReference>
<evidence type="ECO:0000313" key="9">
    <source>
        <dbReference type="EMBL" id="CAL4093071.1"/>
    </source>
</evidence>
<feature type="transmembrane region" description="Helical" evidence="7">
    <location>
        <begin position="203"/>
        <end position="226"/>
    </location>
</feature>
<keyword evidence="6 7" id="KW-0472">Membrane</keyword>
<evidence type="ECO:0000256" key="7">
    <source>
        <dbReference type="SAM" id="Phobius"/>
    </source>
</evidence>
<organism evidence="9 10">
    <name type="scientific">Meganyctiphanes norvegica</name>
    <name type="common">Northern krill</name>
    <name type="synonym">Thysanopoda norvegica</name>
    <dbReference type="NCBI Taxonomy" id="48144"/>
    <lineage>
        <taxon>Eukaryota</taxon>
        <taxon>Metazoa</taxon>
        <taxon>Ecdysozoa</taxon>
        <taxon>Arthropoda</taxon>
        <taxon>Crustacea</taxon>
        <taxon>Multicrustacea</taxon>
        <taxon>Malacostraca</taxon>
        <taxon>Eumalacostraca</taxon>
        <taxon>Eucarida</taxon>
        <taxon>Euphausiacea</taxon>
        <taxon>Euphausiidae</taxon>
        <taxon>Meganyctiphanes</taxon>
    </lineage>
</organism>
<dbReference type="FunFam" id="1.20.1250.20:FF:000003">
    <property type="entry name" value="Solute carrier family 17 member 3"/>
    <property type="match status" value="1"/>
</dbReference>
<evidence type="ECO:0000256" key="3">
    <source>
        <dbReference type="ARBA" id="ARBA00022692"/>
    </source>
</evidence>